<evidence type="ECO:0000256" key="5">
    <source>
        <dbReference type="PIRSR" id="PIRSR606689-1"/>
    </source>
</evidence>
<reference evidence="7 8" key="1">
    <citation type="submission" date="2022-05" db="EMBL/GenBank/DDBJ databases">
        <title>Chromosome-level reference genomes for two strains of Caenorhabditis briggsae: an improved platform for comparative genomics.</title>
        <authorList>
            <person name="Stevens L."/>
            <person name="Andersen E.C."/>
        </authorList>
    </citation>
    <scope>NUCLEOTIDE SEQUENCE [LARGE SCALE GENOMIC DNA]</scope>
    <source>
        <strain evidence="7">QX1410_ONT</strain>
        <tissue evidence="7">Whole-organism</tissue>
    </source>
</reference>
<dbReference type="GO" id="GO:0005525">
    <property type="term" value="F:GTP binding"/>
    <property type="evidence" value="ECO:0007669"/>
    <property type="project" value="UniProtKB-KW"/>
</dbReference>
<dbReference type="SUPFAM" id="SSF52540">
    <property type="entry name" value="P-loop containing nucleoside triphosphate hydrolases"/>
    <property type="match status" value="1"/>
</dbReference>
<sequence length="159" mass="17676">MDKSWAVGSNESPITRGRRKAAEEAKNKAENAKMNLGRTEAVGSDASNLTRVQVNSFLTAATLLTTFTRRAEAAEQDKRFTQCSKELEKLLQEDRLSGAPLLLLANKCDLPAPYPAYDLSHVLDIPRIREERSCQIFNCSAISGELLVQAMTWLCDEIM</sequence>
<feature type="region of interest" description="Disordered" evidence="6">
    <location>
        <begin position="1"/>
        <end position="32"/>
    </location>
</feature>
<protein>
    <submittedName>
        <fullName evidence="7">Uncharacterized protein</fullName>
    </submittedName>
</protein>
<proteinExistence type="inferred from homology"/>
<dbReference type="Pfam" id="PF00025">
    <property type="entry name" value="Arf"/>
    <property type="match status" value="1"/>
</dbReference>
<comment type="similarity">
    <text evidence="1">Belongs to the small GTPase superfamily. Arf family.</text>
</comment>
<keyword evidence="3 5" id="KW-0547">Nucleotide-binding</keyword>
<evidence type="ECO:0000313" key="7">
    <source>
        <dbReference type="EMBL" id="ULU04496.1"/>
    </source>
</evidence>
<organism evidence="7 8">
    <name type="scientific">Caenorhabditis briggsae</name>
    <dbReference type="NCBI Taxonomy" id="6238"/>
    <lineage>
        <taxon>Eukaryota</taxon>
        <taxon>Metazoa</taxon>
        <taxon>Ecdysozoa</taxon>
        <taxon>Nematoda</taxon>
        <taxon>Chromadorea</taxon>
        <taxon>Rhabditida</taxon>
        <taxon>Rhabditina</taxon>
        <taxon>Rhabditomorpha</taxon>
        <taxon>Rhabditoidea</taxon>
        <taxon>Rhabditidae</taxon>
        <taxon>Peloderinae</taxon>
        <taxon>Caenorhabditis</taxon>
    </lineage>
</organism>
<dbReference type="InterPro" id="IPR027417">
    <property type="entry name" value="P-loop_NTPase"/>
</dbReference>
<dbReference type="Gene3D" id="3.40.50.300">
    <property type="entry name" value="P-loop containing nucleotide triphosphate hydrolases"/>
    <property type="match status" value="1"/>
</dbReference>
<dbReference type="EMBL" id="CP090892">
    <property type="protein sequence ID" value="ULU04496.1"/>
    <property type="molecule type" value="Genomic_DNA"/>
</dbReference>
<dbReference type="GO" id="GO:0003924">
    <property type="term" value="F:GTPase activity"/>
    <property type="evidence" value="ECO:0007669"/>
    <property type="project" value="InterPro"/>
</dbReference>
<evidence type="ECO:0000256" key="6">
    <source>
        <dbReference type="SAM" id="MobiDB-lite"/>
    </source>
</evidence>
<dbReference type="Proteomes" id="UP000827892">
    <property type="component" value="Chromosome II"/>
</dbReference>
<name>A0AAE9IT40_CAEBR</name>
<evidence type="ECO:0000256" key="1">
    <source>
        <dbReference type="ARBA" id="ARBA00010290"/>
    </source>
</evidence>
<evidence type="ECO:0000256" key="4">
    <source>
        <dbReference type="ARBA" id="ARBA00023134"/>
    </source>
</evidence>
<dbReference type="PANTHER" id="PTHR45697">
    <property type="entry name" value="ADP-RIBOSYLATION FACTOR-LIKE PROTEIN 2-RELATED"/>
    <property type="match status" value="1"/>
</dbReference>
<evidence type="ECO:0000313" key="8">
    <source>
        <dbReference type="Proteomes" id="UP000827892"/>
    </source>
</evidence>
<dbReference type="InterPro" id="IPR006689">
    <property type="entry name" value="Small_GTPase_ARF/SAR"/>
</dbReference>
<accession>A0AAE9IT40</accession>
<gene>
    <name evidence="7" type="ORF">L3Y34_017337</name>
</gene>
<keyword evidence="4 5" id="KW-0342">GTP-binding</keyword>
<keyword evidence="2" id="KW-0519">Myristate</keyword>
<evidence type="ECO:0000256" key="3">
    <source>
        <dbReference type="ARBA" id="ARBA00022741"/>
    </source>
</evidence>
<evidence type="ECO:0000256" key="2">
    <source>
        <dbReference type="ARBA" id="ARBA00022707"/>
    </source>
</evidence>
<dbReference type="AlphaFoldDB" id="A0AAE9IT40"/>
<keyword evidence="2" id="KW-0449">Lipoprotein</keyword>
<feature type="binding site" evidence="5">
    <location>
        <begin position="106"/>
        <end position="109"/>
    </location>
    <ligand>
        <name>GTP</name>
        <dbReference type="ChEBI" id="CHEBI:37565"/>
    </ligand>
</feature>
<dbReference type="InterPro" id="IPR044612">
    <property type="entry name" value="ARL2/3"/>
</dbReference>
<feature type="compositionally biased region" description="Basic and acidic residues" evidence="6">
    <location>
        <begin position="20"/>
        <end position="31"/>
    </location>
</feature>